<dbReference type="PANTHER" id="PTHR43394:SF1">
    <property type="entry name" value="ATP-BINDING CASSETTE SUB-FAMILY B MEMBER 10, MITOCHONDRIAL"/>
    <property type="match status" value="1"/>
</dbReference>
<keyword evidence="4 10" id="KW-0067">ATP-binding</keyword>
<dbReference type="FunFam" id="3.40.50.300:FF:000218">
    <property type="entry name" value="Multidrug ABC transporter ATP-binding protein"/>
    <property type="match status" value="1"/>
</dbReference>
<dbReference type="GO" id="GO:0015421">
    <property type="term" value="F:ABC-type oligopeptide transporter activity"/>
    <property type="evidence" value="ECO:0007669"/>
    <property type="project" value="TreeGrafter"/>
</dbReference>
<feature type="domain" description="ABC transmembrane type-1" evidence="9">
    <location>
        <begin position="22"/>
        <end position="338"/>
    </location>
</feature>
<proteinExistence type="predicted"/>
<feature type="domain" description="ABC transporter" evidence="8">
    <location>
        <begin position="372"/>
        <end position="605"/>
    </location>
</feature>
<dbReference type="RefSeq" id="WP_309939580.1">
    <property type="nucleotide sequence ID" value="NZ_AP025305.1"/>
</dbReference>
<dbReference type="SUPFAM" id="SSF90123">
    <property type="entry name" value="ABC transporter transmembrane region"/>
    <property type="match status" value="1"/>
</dbReference>
<sequence length="608" mass="68075">MNTYLRILSFARPLRNFAPKYFIYSIFYSFFSVFRLVLLIPVLNILFNTVQNNNIVKEKPEFEIGTRYFEDLFNFYLHHYIDTYGKFSALIFVCAVVFIAVLMASLFRYLSDVILQTLAANLYLNLRATIFNKINSLHIGFIKNGQKGDLMSRMNNDLGEIGSSIISSMTVIFREPIMIVAYFIGLFYISTNLTLMAILVLPLSGGMIASIAKRLKKQAKDSQETAGRITVIMDETLTGMRVIKAFNANKYIINKFNKETTRLRDLMVGLARRKELASPISEFMGVAIILGIVLYGGNLILDNNSPLDGATFISFIALFSQVLTPAKNISKSLTNIQRGLAAGERIFEIIDTESDIKEKSNAVSLNNFEESIEFKKVSFGYNEELVLKNIDLKIPKGKSVALVGASGSGKSTLADLVPRFYDTLSGELAIDGLPINDYTLESLRKHMGIVTQDSILFNDTIFNNIAFGVENPNPEDVKRAAKIANAHEFISETENGYDSMVGEGGSKLSGGQRQRISIARAVFKNPDILILDEATSALDSKSEKLVQDALNKLMQNRTSIVIAHRLSTIQHVDEILVMDRGEIKERGKHEELIQKDGIYKKLIEMQSL</sequence>
<dbReference type="Gene3D" id="3.40.50.300">
    <property type="entry name" value="P-loop containing nucleotide triphosphate hydrolases"/>
    <property type="match status" value="1"/>
</dbReference>
<dbReference type="InterPro" id="IPR027417">
    <property type="entry name" value="P-loop_NTPase"/>
</dbReference>
<keyword evidence="6 7" id="KW-0472">Membrane</keyword>
<organism evidence="10 11">
    <name type="scientific">Aureibacter tunicatorum</name>
    <dbReference type="NCBI Taxonomy" id="866807"/>
    <lineage>
        <taxon>Bacteria</taxon>
        <taxon>Pseudomonadati</taxon>
        <taxon>Bacteroidota</taxon>
        <taxon>Cytophagia</taxon>
        <taxon>Cytophagales</taxon>
        <taxon>Persicobacteraceae</taxon>
        <taxon>Aureibacter</taxon>
    </lineage>
</organism>
<reference evidence="10" key="1">
    <citation type="submission" date="2023-07" db="EMBL/GenBank/DDBJ databases">
        <title>Genomic Encyclopedia of Type Strains, Phase IV (KMG-IV): sequencing the most valuable type-strain genomes for metagenomic binning, comparative biology and taxonomic classification.</title>
        <authorList>
            <person name="Goeker M."/>
        </authorList>
    </citation>
    <scope>NUCLEOTIDE SEQUENCE</scope>
    <source>
        <strain evidence="10">DSM 26174</strain>
    </source>
</reference>
<dbReference type="InterPro" id="IPR011527">
    <property type="entry name" value="ABC1_TM_dom"/>
</dbReference>
<evidence type="ECO:0000313" key="10">
    <source>
        <dbReference type="EMBL" id="MDR6239801.1"/>
    </source>
</evidence>
<keyword evidence="3" id="KW-0547">Nucleotide-binding</keyword>
<evidence type="ECO:0000256" key="3">
    <source>
        <dbReference type="ARBA" id="ARBA00022741"/>
    </source>
</evidence>
<dbReference type="EMBL" id="JAVDQD010000003">
    <property type="protein sequence ID" value="MDR6239801.1"/>
    <property type="molecule type" value="Genomic_DNA"/>
</dbReference>
<gene>
    <name evidence="10" type="ORF">HNQ88_002849</name>
</gene>
<dbReference type="CDD" id="cd18552">
    <property type="entry name" value="ABC_6TM_MsbA_like"/>
    <property type="match status" value="1"/>
</dbReference>
<comment type="subcellular location">
    <subcellularLocation>
        <location evidence="1">Cell membrane</location>
        <topology evidence="1">Multi-pass membrane protein</topology>
    </subcellularLocation>
</comment>
<keyword evidence="5 7" id="KW-1133">Transmembrane helix</keyword>
<dbReference type="Proteomes" id="UP001185092">
    <property type="component" value="Unassembled WGS sequence"/>
</dbReference>
<dbReference type="SUPFAM" id="SSF52540">
    <property type="entry name" value="P-loop containing nucleoside triphosphate hydrolases"/>
    <property type="match status" value="1"/>
</dbReference>
<dbReference type="Pfam" id="PF00664">
    <property type="entry name" value="ABC_membrane"/>
    <property type="match status" value="1"/>
</dbReference>
<dbReference type="PROSITE" id="PS00211">
    <property type="entry name" value="ABC_TRANSPORTER_1"/>
    <property type="match status" value="1"/>
</dbReference>
<evidence type="ECO:0000256" key="2">
    <source>
        <dbReference type="ARBA" id="ARBA00022692"/>
    </source>
</evidence>
<dbReference type="InterPro" id="IPR039421">
    <property type="entry name" value="Type_1_exporter"/>
</dbReference>
<evidence type="ECO:0000313" key="11">
    <source>
        <dbReference type="Proteomes" id="UP001185092"/>
    </source>
</evidence>
<name>A0AAE4BSI4_9BACT</name>
<dbReference type="Gene3D" id="1.20.1560.10">
    <property type="entry name" value="ABC transporter type 1, transmembrane domain"/>
    <property type="match status" value="1"/>
</dbReference>
<keyword evidence="11" id="KW-1185">Reference proteome</keyword>
<evidence type="ECO:0000256" key="7">
    <source>
        <dbReference type="SAM" id="Phobius"/>
    </source>
</evidence>
<feature type="transmembrane region" description="Helical" evidence="7">
    <location>
        <begin position="21"/>
        <end position="47"/>
    </location>
</feature>
<dbReference type="SMART" id="SM00382">
    <property type="entry name" value="AAA"/>
    <property type="match status" value="1"/>
</dbReference>
<evidence type="ECO:0000256" key="1">
    <source>
        <dbReference type="ARBA" id="ARBA00004651"/>
    </source>
</evidence>
<dbReference type="PROSITE" id="PS50893">
    <property type="entry name" value="ABC_TRANSPORTER_2"/>
    <property type="match status" value="1"/>
</dbReference>
<accession>A0AAE4BSI4</accession>
<dbReference type="GO" id="GO:0005524">
    <property type="term" value="F:ATP binding"/>
    <property type="evidence" value="ECO:0007669"/>
    <property type="project" value="UniProtKB-KW"/>
</dbReference>
<dbReference type="PANTHER" id="PTHR43394">
    <property type="entry name" value="ATP-DEPENDENT PERMEASE MDL1, MITOCHONDRIAL"/>
    <property type="match status" value="1"/>
</dbReference>
<evidence type="ECO:0000256" key="4">
    <source>
        <dbReference type="ARBA" id="ARBA00022840"/>
    </source>
</evidence>
<dbReference type="InterPro" id="IPR003593">
    <property type="entry name" value="AAA+_ATPase"/>
</dbReference>
<keyword evidence="2 7" id="KW-0812">Transmembrane</keyword>
<dbReference type="InterPro" id="IPR003439">
    <property type="entry name" value="ABC_transporter-like_ATP-bd"/>
</dbReference>
<dbReference type="AlphaFoldDB" id="A0AAE4BSI4"/>
<evidence type="ECO:0000256" key="6">
    <source>
        <dbReference type="ARBA" id="ARBA00023136"/>
    </source>
</evidence>
<keyword evidence="10" id="KW-0378">Hydrolase</keyword>
<evidence type="ECO:0000259" key="9">
    <source>
        <dbReference type="PROSITE" id="PS50929"/>
    </source>
</evidence>
<dbReference type="EC" id="3.6.3.-" evidence="10"/>
<protein>
    <submittedName>
        <fullName evidence="10">Subfamily B ATP-binding cassette protein MsbA</fullName>
        <ecNumber evidence="10">3.6.3.-</ecNumber>
    </submittedName>
</protein>
<feature type="transmembrane region" description="Helical" evidence="7">
    <location>
        <begin position="87"/>
        <end position="107"/>
    </location>
</feature>
<dbReference type="InterPro" id="IPR017871">
    <property type="entry name" value="ABC_transporter-like_CS"/>
</dbReference>
<comment type="caution">
    <text evidence="10">The sequence shown here is derived from an EMBL/GenBank/DDBJ whole genome shotgun (WGS) entry which is preliminary data.</text>
</comment>
<dbReference type="PROSITE" id="PS50929">
    <property type="entry name" value="ABC_TM1F"/>
    <property type="match status" value="1"/>
</dbReference>
<dbReference type="Pfam" id="PF00005">
    <property type="entry name" value="ABC_tran"/>
    <property type="match status" value="1"/>
</dbReference>
<evidence type="ECO:0000256" key="5">
    <source>
        <dbReference type="ARBA" id="ARBA00022989"/>
    </source>
</evidence>
<dbReference type="GO" id="GO:0016887">
    <property type="term" value="F:ATP hydrolysis activity"/>
    <property type="evidence" value="ECO:0007669"/>
    <property type="project" value="InterPro"/>
</dbReference>
<dbReference type="InterPro" id="IPR036640">
    <property type="entry name" value="ABC1_TM_sf"/>
</dbReference>
<evidence type="ECO:0000259" key="8">
    <source>
        <dbReference type="PROSITE" id="PS50893"/>
    </source>
</evidence>
<dbReference type="GO" id="GO:0005886">
    <property type="term" value="C:plasma membrane"/>
    <property type="evidence" value="ECO:0007669"/>
    <property type="project" value="UniProtKB-SubCell"/>
</dbReference>